<dbReference type="Proteomes" id="UP000682782">
    <property type="component" value="Chromosome"/>
</dbReference>
<name>A0AC61MXT5_9FIRM</name>
<gene>
    <name evidence="1" type="ORF">JYE49_02990</name>
</gene>
<sequence length="104" mass="11563">MKKTISIVMVVVLLLTIAATCLAAAHEHSFTILTSTQVSNAWKGATRVAGCHNCTYAHTHYTALVTKTYKCACGQATMTEWYEDSVNKYCPYSHSLRDLFNQNI</sequence>
<reference evidence="1" key="1">
    <citation type="submission" date="2021-01" db="EMBL/GenBank/DDBJ databases">
        <title>Complete genome sequence of Clostridiales bacterium R-7.</title>
        <authorList>
            <person name="Mahoney-Kurpe S.C."/>
            <person name="Palevich N."/>
            <person name="Koike S."/>
            <person name="Moon C.D."/>
            <person name="Attwood G.T."/>
        </authorList>
    </citation>
    <scope>NUCLEOTIDE SEQUENCE</scope>
    <source>
        <strain evidence="1">R-7</strain>
    </source>
</reference>
<evidence type="ECO:0000313" key="2">
    <source>
        <dbReference type="Proteomes" id="UP000682782"/>
    </source>
</evidence>
<evidence type="ECO:0000313" key="1">
    <source>
        <dbReference type="EMBL" id="QUC67686.1"/>
    </source>
</evidence>
<accession>A0AC61MXT5</accession>
<keyword evidence="2" id="KW-1185">Reference proteome</keyword>
<proteinExistence type="predicted"/>
<organism evidence="1 2">
    <name type="scientific">Aristaeella hokkaidonensis</name>
    <dbReference type="NCBI Taxonomy" id="3046382"/>
    <lineage>
        <taxon>Bacteria</taxon>
        <taxon>Bacillati</taxon>
        <taxon>Bacillota</taxon>
        <taxon>Clostridia</taxon>
        <taxon>Eubacteriales</taxon>
        <taxon>Aristaeellaceae</taxon>
        <taxon>Aristaeella</taxon>
    </lineage>
</organism>
<protein>
    <submittedName>
        <fullName evidence="1">Uncharacterized protein</fullName>
    </submittedName>
</protein>
<dbReference type="EMBL" id="CP068393">
    <property type="protein sequence ID" value="QUC67686.1"/>
    <property type="molecule type" value="Genomic_DNA"/>
</dbReference>